<dbReference type="EMBL" id="FNHM01000001">
    <property type="protein sequence ID" value="SDL93745.1"/>
    <property type="molecule type" value="Genomic_DNA"/>
</dbReference>
<dbReference type="AlphaFoldDB" id="A0AB37ZEN4"/>
<gene>
    <name evidence="2" type="ORF">SAMN05444505_101125</name>
</gene>
<protein>
    <recommendedName>
        <fullName evidence="1">DUF4935 domain-containing protein</fullName>
    </recommendedName>
</protein>
<comment type="caution">
    <text evidence="2">The sequence shown here is derived from an EMBL/GenBank/DDBJ whole genome shotgun (WGS) entry which is preliminary data.</text>
</comment>
<proteinExistence type="predicted"/>
<dbReference type="Pfam" id="PF16289">
    <property type="entry name" value="PIN_12"/>
    <property type="match status" value="1"/>
</dbReference>
<evidence type="ECO:0000313" key="3">
    <source>
        <dbReference type="Proteomes" id="UP000183853"/>
    </source>
</evidence>
<reference evidence="2 3" key="1">
    <citation type="submission" date="2016-10" db="EMBL/GenBank/DDBJ databases">
        <authorList>
            <person name="Varghese N."/>
            <person name="Submissions S."/>
        </authorList>
    </citation>
    <scope>NUCLEOTIDE SEQUENCE [LARGE SCALE GENOMIC DNA]</scope>
    <source>
        <strain evidence="2 3">BS2122</strain>
    </source>
</reference>
<organism evidence="2 3">
    <name type="scientific">Pseudomonas syringae</name>
    <dbReference type="NCBI Taxonomy" id="317"/>
    <lineage>
        <taxon>Bacteria</taxon>
        <taxon>Pseudomonadati</taxon>
        <taxon>Pseudomonadota</taxon>
        <taxon>Gammaproteobacteria</taxon>
        <taxon>Pseudomonadales</taxon>
        <taxon>Pseudomonadaceae</taxon>
        <taxon>Pseudomonas</taxon>
    </lineage>
</organism>
<evidence type="ECO:0000313" key="2">
    <source>
        <dbReference type="EMBL" id="SDL93745.1"/>
    </source>
</evidence>
<dbReference type="InterPro" id="IPR032557">
    <property type="entry name" value="DUF4935"/>
</dbReference>
<dbReference type="RefSeq" id="WP_074804819.1">
    <property type="nucleotide sequence ID" value="NZ_FNHM01000001.1"/>
</dbReference>
<dbReference type="Proteomes" id="UP000183853">
    <property type="component" value="Unassembled WGS sequence"/>
</dbReference>
<name>A0AB37ZEN4_PSESX</name>
<accession>A0AB37ZEN4</accession>
<feature type="domain" description="DUF4935" evidence="1">
    <location>
        <begin position="14"/>
        <end position="179"/>
    </location>
</feature>
<evidence type="ECO:0000259" key="1">
    <source>
        <dbReference type="Pfam" id="PF16289"/>
    </source>
</evidence>
<sequence>MPQAEPYLDFAALSIDSNILRGQRYNFDGGILKQLEQFQGSPVQIVQPDVIHSEGVQHLSAEIAEALKAARGNLRTLSKYSEDSKIPEFGASHLCEINPRLMAEEKLKNFYKRINGSVIASSCVNISDLMRMYFSTEAPFETAIEKKHEFPDAIALLTLESWAVGNDKRTVLVSKDKGWHAFAKGSSYLHVVEELPDALALFQPHTKVKSLIEMLQADGLLDRDSQLFQGIKNVISERVSEQTPDIEANSLFYFESDDVQIEYLGHKFAQGEDNKPKIRIVLIEDDLVVLSLTALVNTKVMTTFSFSQYDSIDKDYVPLGGSVEERNESYETEVLIHFKGDWKELGNALVPNEIEVEGEMDVVKFGDIAPDYSSDRDEQLRWEWEWEQEKERRRDEAVGFKR</sequence>